<dbReference type="AlphaFoldDB" id="A0A918WYH2"/>
<evidence type="ECO:0000256" key="2">
    <source>
        <dbReference type="SAM" id="Phobius"/>
    </source>
</evidence>
<protein>
    <recommendedName>
        <fullName evidence="6">Gram-positive cocci surface proteins LPxTG domain-containing protein</fullName>
    </recommendedName>
</protein>
<feature type="chain" id="PRO_5037783480" description="Gram-positive cocci surface proteins LPxTG domain-containing protein" evidence="3">
    <location>
        <begin position="25"/>
        <end position="343"/>
    </location>
</feature>
<evidence type="ECO:0000256" key="3">
    <source>
        <dbReference type="SAM" id="SignalP"/>
    </source>
</evidence>
<feature type="signal peptide" evidence="3">
    <location>
        <begin position="1"/>
        <end position="24"/>
    </location>
</feature>
<gene>
    <name evidence="4" type="ORF">GCM10010334_35100</name>
</gene>
<proteinExistence type="predicted"/>
<keyword evidence="2" id="KW-1133">Transmembrane helix</keyword>
<comment type="caution">
    <text evidence="4">The sequence shown here is derived from an EMBL/GenBank/DDBJ whole genome shotgun (WGS) entry which is preliminary data.</text>
</comment>
<name>A0A918WYH2_9ACTN</name>
<reference evidence="4" key="1">
    <citation type="journal article" date="2014" name="Int. J. Syst. Evol. Microbiol.">
        <title>Complete genome sequence of Corynebacterium casei LMG S-19264T (=DSM 44701T), isolated from a smear-ripened cheese.</title>
        <authorList>
            <consortium name="US DOE Joint Genome Institute (JGI-PGF)"/>
            <person name="Walter F."/>
            <person name="Albersmeier A."/>
            <person name="Kalinowski J."/>
            <person name="Ruckert C."/>
        </authorList>
    </citation>
    <scope>NUCLEOTIDE SEQUENCE</scope>
    <source>
        <strain evidence="4">JCM 4637</strain>
    </source>
</reference>
<keyword evidence="3" id="KW-0732">Signal</keyword>
<keyword evidence="2" id="KW-0472">Membrane</keyword>
<evidence type="ECO:0000313" key="4">
    <source>
        <dbReference type="EMBL" id="GHC95601.1"/>
    </source>
</evidence>
<reference evidence="4" key="2">
    <citation type="submission" date="2020-09" db="EMBL/GenBank/DDBJ databases">
        <authorList>
            <person name="Sun Q."/>
            <person name="Ohkuma M."/>
        </authorList>
    </citation>
    <scope>NUCLEOTIDE SEQUENCE</scope>
    <source>
        <strain evidence="4">JCM 4637</strain>
    </source>
</reference>
<dbReference type="Proteomes" id="UP000638353">
    <property type="component" value="Unassembled WGS sequence"/>
</dbReference>
<accession>A0A918WYH2</accession>
<feature type="region of interest" description="Disordered" evidence="1">
    <location>
        <begin position="47"/>
        <end position="97"/>
    </location>
</feature>
<feature type="compositionally biased region" description="Low complexity" evidence="1">
    <location>
        <begin position="47"/>
        <end position="65"/>
    </location>
</feature>
<sequence length="343" mass="35745">MRLRSALVLGVTAATLAPASGAVASTADDGLLDHRLCSVAAVGTLLGASDDCTDSTDSGDSGASAESPHPGAVRTQAQPAPVQEEVPGRPALEDPPLHTEEARPFEIQLHREPLRPQEAAPPRRISTRPAALTPTCGDPDSADFPLTTRIHRAPASYRPGGDSAEWALDLANTTDTACPGVHPVLVLTDEARTLRPGDVRAEYHAGGAWHRIPFVRTDRDELIGVFGEDLPGFAVGGGQTQTVRVRLGFAESAAPGAVVANAAIVQRRGDDGDWVGQSDDYRFMISNSVDQESSYTAGAGSPHQLAQSGPSPLLGLGDTAVAFLLGGGALVVGSRRMRTPPKR</sequence>
<evidence type="ECO:0000313" key="5">
    <source>
        <dbReference type="Proteomes" id="UP000638353"/>
    </source>
</evidence>
<evidence type="ECO:0000256" key="1">
    <source>
        <dbReference type="SAM" id="MobiDB-lite"/>
    </source>
</evidence>
<keyword evidence="2" id="KW-0812">Transmembrane</keyword>
<dbReference type="EMBL" id="BMVC01000006">
    <property type="protein sequence ID" value="GHC95601.1"/>
    <property type="molecule type" value="Genomic_DNA"/>
</dbReference>
<evidence type="ECO:0008006" key="6">
    <source>
        <dbReference type="Google" id="ProtNLM"/>
    </source>
</evidence>
<dbReference type="RefSeq" id="WP_189824022.1">
    <property type="nucleotide sequence ID" value="NZ_BMVC01000006.1"/>
</dbReference>
<feature type="transmembrane region" description="Helical" evidence="2">
    <location>
        <begin position="313"/>
        <end position="333"/>
    </location>
</feature>
<organism evidence="4 5">
    <name type="scientific">Streptomyces finlayi</name>
    <dbReference type="NCBI Taxonomy" id="67296"/>
    <lineage>
        <taxon>Bacteria</taxon>
        <taxon>Bacillati</taxon>
        <taxon>Actinomycetota</taxon>
        <taxon>Actinomycetes</taxon>
        <taxon>Kitasatosporales</taxon>
        <taxon>Streptomycetaceae</taxon>
        <taxon>Streptomyces</taxon>
    </lineage>
</organism>